<feature type="compositionally biased region" description="Basic and acidic residues" evidence="1">
    <location>
        <begin position="14"/>
        <end position="27"/>
    </location>
</feature>
<feature type="compositionally biased region" description="Acidic residues" evidence="1">
    <location>
        <begin position="1"/>
        <end position="10"/>
    </location>
</feature>
<feature type="compositionally biased region" description="Basic and acidic residues" evidence="1">
    <location>
        <begin position="61"/>
        <end position="72"/>
    </location>
</feature>
<sequence>MKCDHEDSDFFAEQSHRAEKNKSEGKSIRSGRVEQLFTVQFNNSQTSTFEKRETKKSKVTTKNEAKIATHLQ</sequence>
<dbReference type="GeneID" id="87873285"/>
<accession>A0AAJ0HXU2</accession>
<dbReference type="RefSeq" id="XP_062687817.1">
    <property type="nucleotide sequence ID" value="XM_062835663.1"/>
</dbReference>
<protein>
    <submittedName>
        <fullName evidence="2">Uncharacterized protein</fullName>
    </submittedName>
</protein>
<evidence type="ECO:0000313" key="3">
    <source>
        <dbReference type="Proteomes" id="UP001285908"/>
    </source>
</evidence>
<dbReference type="EMBL" id="JAULSX010000014">
    <property type="protein sequence ID" value="KAK3484723.1"/>
    <property type="molecule type" value="Genomic_DNA"/>
</dbReference>
<proteinExistence type="predicted"/>
<evidence type="ECO:0000256" key="1">
    <source>
        <dbReference type="SAM" id="MobiDB-lite"/>
    </source>
</evidence>
<feature type="region of interest" description="Disordered" evidence="1">
    <location>
        <begin position="45"/>
        <end position="72"/>
    </location>
</feature>
<evidence type="ECO:0000313" key="2">
    <source>
        <dbReference type="EMBL" id="KAK3484723.1"/>
    </source>
</evidence>
<gene>
    <name evidence="2" type="ORF">B0T23DRAFT_328114</name>
</gene>
<reference evidence="2 3" key="1">
    <citation type="journal article" date="2023" name="Mol. Phylogenet. Evol.">
        <title>Genome-scale phylogeny and comparative genomics of the fungal order Sordariales.</title>
        <authorList>
            <person name="Hensen N."/>
            <person name="Bonometti L."/>
            <person name="Westerberg I."/>
            <person name="Brannstrom I.O."/>
            <person name="Guillou S."/>
            <person name="Cros-Aarteil S."/>
            <person name="Calhoun S."/>
            <person name="Haridas S."/>
            <person name="Kuo A."/>
            <person name="Mondo S."/>
            <person name="Pangilinan J."/>
            <person name="Riley R."/>
            <person name="LaButti K."/>
            <person name="Andreopoulos B."/>
            <person name="Lipzen A."/>
            <person name="Chen C."/>
            <person name="Yan M."/>
            <person name="Daum C."/>
            <person name="Ng V."/>
            <person name="Clum A."/>
            <person name="Steindorff A."/>
            <person name="Ohm R.A."/>
            <person name="Martin F."/>
            <person name="Silar P."/>
            <person name="Natvig D.O."/>
            <person name="Lalanne C."/>
            <person name="Gautier V."/>
            <person name="Ament-Velasquez S.L."/>
            <person name="Kruys A."/>
            <person name="Hutchinson M.I."/>
            <person name="Powell A.J."/>
            <person name="Barry K."/>
            <person name="Miller A.N."/>
            <person name="Grigoriev I.V."/>
            <person name="Debuchy R."/>
            <person name="Gladieux P."/>
            <person name="Hiltunen Thoren M."/>
            <person name="Johannesson H."/>
        </authorList>
    </citation>
    <scope>NUCLEOTIDE SEQUENCE [LARGE SCALE GENOMIC DNA]</scope>
    <source>
        <strain evidence="2 3">FGSC 10403</strain>
    </source>
</reference>
<name>A0AAJ0HXU2_9PEZI</name>
<dbReference type="Proteomes" id="UP001285908">
    <property type="component" value="Unassembled WGS sequence"/>
</dbReference>
<organism evidence="2 3">
    <name type="scientific">Neurospora hispaniola</name>
    <dbReference type="NCBI Taxonomy" id="588809"/>
    <lineage>
        <taxon>Eukaryota</taxon>
        <taxon>Fungi</taxon>
        <taxon>Dikarya</taxon>
        <taxon>Ascomycota</taxon>
        <taxon>Pezizomycotina</taxon>
        <taxon>Sordariomycetes</taxon>
        <taxon>Sordariomycetidae</taxon>
        <taxon>Sordariales</taxon>
        <taxon>Sordariaceae</taxon>
        <taxon>Neurospora</taxon>
    </lineage>
</organism>
<feature type="region of interest" description="Disordered" evidence="1">
    <location>
        <begin position="1"/>
        <end position="29"/>
    </location>
</feature>
<dbReference type="AlphaFoldDB" id="A0AAJ0HXU2"/>
<keyword evidence="3" id="KW-1185">Reference proteome</keyword>
<comment type="caution">
    <text evidence="2">The sequence shown here is derived from an EMBL/GenBank/DDBJ whole genome shotgun (WGS) entry which is preliminary data.</text>
</comment>